<keyword evidence="4" id="KW-0378">Hydrolase</keyword>
<evidence type="ECO:0000256" key="5">
    <source>
        <dbReference type="ARBA" id="ARBA00023180"/>
    </source>
</evidence>
<gene>
    <name evidence="6" type="ORF">HERI1096_LOCUS18855</name>
</gene>
<accession>A0A7S3AX25</accession>
<keyword evidence="5" id="KW-0325">Glycoprotein</keyword>
<dbReference type="InterPro" id="IPR029058">
    <property type="entry name" value="AB_hydrolase_fold"/>
</dbReference>
<dbReference type="InterPro" id="IPR008758">
    <property type="entry name" value="Peptidase_S28"/>
</dbReference>
<dbReference type="PANTHER" id="PTHR11010:SF38">
    <property type="entry name" value="LYSOSOMAL PRO-X CARBOXYPEPTIDASE"/>
    <property type="match status" value="1"/>
</dbReference>
<dbReference type="PANTHER" id="PTHR11010">
    <property type="entry name" value="PROTEASE S28 PRO-X CARBOXYPEPTIDASE-RELATED"/>
    <property type="match status" value="1"/>
</dbReference>
<protein>
    <submittedName>
        <fullName evidence="6">Uncharacterized protein</fullName>
    </submittedName>
</protein>
<dbReference type="GO" id="GO:0008239">
    <property type="term" value="F:dipeptidyl-peptidase activity"/>
    <property type="evidence" value="ECO:0007669"/>
    <property type="project" value="TreeGrafter"/>
</dbReference>
<evidence type="ECO:0000313" key="6">
    <source>
        <dbReference type="EMBL" id="CAE0118156.1"/>
    </source>
</evidence>
<sequence length="220" mass="24414">MDYMAMGSYPYPSSYILNGDGMLPAYPIREMCRRIDAALPQRGAASDTQLIEALVSGVGVFYNYSLTQPCYSIGASANAATTEDANFWDYLYCTEMLQPMTRNGVTDMFFEQSFDLAGVAAGCRRQWGVSPRPEWATINYGGWRLKGTSNIVWSNGGLDPWRGGGVTRNISSSLLAITIPNVGHHMDLMFSDPRDPPAVKAARDFERTQIRKWVAQVEAR</sequence>
<dbReference type="Gene3D" id="1.20.120.980">
    <property type="entry name" value="Serine carboxypeptidase S28, SKS domain"/>
    <property type="match status" value="1"/>
</dbReference>
<evidence type="ECO:0000256" key="1">
    <source>
        <dbReference type="ARBA" id="ARBA00011079"/>
    </source>
</evidence>
<comment type="similarity">
    <text evidence="1">Belongs to the peptidase S28 family.</text>
</comment>
<keyword evidence="3" id="KW-0732">Signal</keyword>
<dbReference type="GO" id="GO:0006508">
    <property type="term" value="P:proteolysis"/>
    <property type="evidence" value="ECO:0007669"/>
    <property type="project" value="UniProtKB-KW"/>
</dbReference>
<name>A0A7S3AX25_9EUKA</name>
<evidence type="ECO:0000256" key="2">
    <source>
        <dbReference type="ARBA" id="ARBA00022670"/>
    </source>
</evidence>
<proteinExistence type="inferred from homology"/>
<dbReference type="GO" id="GO:0070008">
    <property type="term" value="F:serine-type exopeptidase activity"/>
    <property type="evidence" value="ECO:0007669"/>
    <property type="project" value="InterPro"/>
</dbReference>
<organism evidence="6">
    <name type="scientific">Haptolina ericina</name>
    <dbReference type="NCBI Taxonomy" id="156174"/>
    <lineage>
        <taxon>Eukaryota</taxon>
        <taxon>Haptista</taxon>
        <taxon>Haptophyta</taxon>
        <taxon>Prymnesiophyceae</taxon>
        <taxon>Prymnesiales</taxon>
        <taxon>Prymnesiaceae</taxon>
        <taxon>Haptolina</taxon>
    </lineage>
</organism>
<dbReference type="AlphaFoldDB" id="A0A7S3AX25"/>
<evidence type="ECO:0000256" key="3">
    <source>
        <dbReference type="ARBA" id="ARBA00022729"/>
    </source>
</evidence>
<dbReference type="EMBL" id="HBHX01033905">
    <property type="protein sequence ID" value="CAE0118156.1"/>
    <property type="molecule type" value="Transcribed_RNA"/>
</dbReference>
<dbReference type="Pfam" id="PF05577">
    <property type="entry name" value="Peptidase_S28"/>
    <property type="match status" value="1"/>
</dbReference>
<dbReference type="Gene3D" id="3.40.50.1820">
    <property type="entry name" value="alpha/beta hydrolase"/>
    <property type="match status" value="1"/>
</dbReference>
<keyword evidence="2" id="KW-0645">Protease</keyword>
<reference evidence="6" key="1">
    <citation type="submission" date="2021-01" db="EMBL/GenBank/DDBJ databases">
        <authorList>
            <person name="Corre E."/>
            <person name="Pelletier E."/>
            <person name="Niang G."/>
            <person name="Scheremetjew M."/>
            <person name="Finn R."/>
            <person name="Kale V."/>
            <person name="Holt S."/>
            <person name="Cochrane G."/>
            <person name="Meng A."/>
            <person name="Brown T."/>
            <person name="Cohen L."/>
        </authorList>
    </citation>
    <scope>NUCLEOTIDE SEQUENCE</scope>
    <source>
        <strain evidence="6">CCMP281</strain>
    </source>
</reference>
<evidence type="ECO:0000256" key="4">
    <source>
        <dbReference type="ARBA" id="ARBA00022801"/>
    </source>
</evidence>
<dbReference type="InterPro" id="IPR042269">
    <property type="entry name" value="Ser_carbopepase_S28_SKS"/>
</dbReference>